<evidence type="ECO:0000313" key="2">
    <source>
        <dbReference type="Proteomes" id="UP000017836"/>
    </source>
</evidence>
<accession>U5CVF1</accession>
<dbReference type="Proteomes" id="UP000017836">
    <property type="component" value="Unassembled WGS sequence"/>
</dbReference>
<sequence length="60" mass="6901">MEKEEARMAIGENKRRRVRSCMKQDSPLLTACCPVRQLSTYIPLKGHLISPEFHLLTFGI</sequence>
<dbReference type="AlphaFoldDB" id="U5CVF1"/>
<protein>
    <submittedName>
        <fullName evidence="1">Uncharacterized protein</fullName>
    </submittedName>
</protein>
<name>U5CVF1_AMBTC</name>
<dbReference type="Gramene" id="ERN17306">
    <property type="protein sequence ID" value="ERN17306"/>
    <property type="gene ID" value="AMTR_s00037p00068970"/>
</dbReference>
<proteinExistence type="predicted"/>
<reference evidence="2" key="1">
    <citation type="journal article" date="2013" name="Science">
        <title>The Amborella genome and the evolution of flowering plants.</title>
        <authorList>
            <consortium name="Amborella Genome Project"/>
        </authorList>
    </citation>
    <scope>NUCLEOTIDE SEQUENCE [LARGE SCALE GENOMIC DNA]</scope>
</reference>
<dbReference type="EMBL" id="KI392350">
    <property type="protein sequence ID" value="ERN17306.1"/>
    <property type="molecule type" value="Genomic_DNA"/>
</dbReference>
<keyword evidence="2" id="KW-1185">Reference proteome</keyword>
<organism evidence="1 2">
    <name type="scientific">Amborella trichopoda</name>
    <dbReference type="NCBI Taxonomy" id="13333"/>
    <lineage>
        <taxon>Eukaryota</taxon>
        <taxon>Viridiplantae</taxon>
        <taxon>Streptophyta</taxon>
        <taxon>Embryophyta</taxon>
        <taxon>Tracheophyta</taxon>
        <taxon>Spermatophyta</taxon>
        <taxon>Magnoliopsida</taxon>
        <taxon>Amborellales</taxon>
        <taxon>Amborellaceae</taxon>
        <taxon>Amborella</taxon>
    </lineage>
</organism>
<evidence type="ECO:0000313" key="1">
    <source>
        <dbReference type="EMBL" id="ERN17306.1"/>
    </source>
</evidence>
<dbReference type="HOGENOM" id="CLU_2944765_0_0_1"/>
<gene>
    <name evidence="1" type="ORF">AMTR_s00037p00068970</name>
</gene>